<keyword evidence="1" id="KW-0547">Nucleotide-binding</keyword>
<dbReference type="Gene3D" id="3.40.50.300">
    <property type="entry name" value="P-loop containing nucleotide triphosphate hydrolases"/>
    <property type="match status" value="2"/>
</dbReference>
<evidence type="ECO:0000256" key="7">
    <source>
        <dbReference type="ARBA" id="ARBA00023204"/>
    </source>
</evidence>
<evidence type="ECO:0000256" key="2">
    <source>
        <dbReference type="ARBA" id="ARBA00022763"/>
    </source>
</evidence>
<dbReference type="InterPro" id="IPR011545">
    <property type="entry name" value="DEAD/DEAH_box_helicase_dom"/>
</dbReference>
<name>A0A6J7D5F4_9ZZZZ</name>
<dbReference type="InterPro" id="IPR027417">
    <property type="entry name" value="P-loop_NTPase"/>
</dbReference>
<dbReference type="SMART" id="SM00490">
    <property type="entry name" value="HELICc"/>
    <property type="match status" value="1"/>
</dbReference>
<sequence>MGGAEWQRTRNKARVAAKGIADELVELYRLRAGAKGFQFSSDTQWQIEMENLFPFTETPDQQRAIDEVKADMESDRPMDRLICADVGFGKTEIALRAVFKAVQDGKQVALLVPTTLLASQHFTTLVERFASFPVKVAMLSRFVTDQEARETLAGLADGSVDVVVGTHKLLNESIKYKDLGLLVVDEEQRFGVSHKDAIKRMSVGVDVLTLTASPIPRTLELALTGIRDLSMVTTPPTDRQPILTHVGEHDEGAIVEAIRRELLREGQVFYVHNRVSDIEQVAKKLTLLVPEARVVVAHAQMDEGQLEQIVQDFWEQQADVLVCTTIVESGIDMPTVNTLIVDRADRLGLGQLHQLRGRVGRAGARAYAYLFHPKDMVLSETAYERLRCIGDNTALGSGFKIAMRDLEIRGAGNLLGHEQSGTVAEVGYDLYVQLVAEAVKEAKGLPVVPPSAVILPRLGVAHLPNDYIDSEDQRLEAYRRLTAASGDEELDDVVAEWRDRFGPLPAAAEGLLKVMSLRIECLKNGISEISTQTQGDRTLIRFVVHALVPHVRERVIHRYGARAFDETTMELTATLEGPLLTVEPLTQLVREVWMTAPSVA</sequence>
<reference evidence="10" key="1">
    <citation type="submission" date="2020-05" db="EMBL/GenBank/DDBJ databases">
        <authorList>
            <person name="Chiriac C."/>
            <person name="Salcher M."/>
            <person name="Ghai R."/>
            <person name="Kavagutti S V."/>
        </authorList>
    </citation>
    <scope>NUCLEOTIDE SEQUENCE</scope>
</reference>
<organism evidence="10">
    <name type="scientific">freshwater metagenome</name>
    <dbReference type="NCBI Taxonomy" id="449393"/>
    <lineage>
        <taxon>unclassified sequences</taxon>
        <taxon>metagenomes</taxon>
        <taxon>ecological metagenomes</taxon>
    </lineage>
</organism>
<dbReference type="Pfam" id="PF00271">
    <property type="entry name" value="Helicase_C"/>
    <property type="match status" value="1"/>
</dbReference>
<dbReference type="PANTHER" id="PTHR47964">
    <property type="entry name" value="ATP-DEPENDENT DNA HELICASE HOMOLOG RECG, CHLOROPLASTIC"/>
    <property type="match status" value="1"/>
</dbReference>
<evidence type="ECO:0000259" key="9">
    <source>
        <dbReference type="PROSITE" id="PS51194"/>
    </source>
</evidence>
<dbReference type="Gene3D" id="3.90.1150.50">
    <property type="entry name" value="Transcription-repair-coupling factor, D7 domain"/>
    <property type="match status" value="1"/>
</dbReference>
<dbReference type="InterPro" id="IPR037235">
    <property type="entry name" value="TRCF-like_C_D7"/>
</dbReference>
<evidence type="ECO:0000259" key="8">
    <source>
        <dbReference type="PROSITE" id="PS51192"/>
    </source>
</evidence>
<keyword evidence="2" id="KW-0227">DNA damage</keyword>
<dbReference type="GO" id="GO:0003684">
    <property type="term" value="F:damaged DNA binding"/>
    <property type="evidence" value="ECO:0007669"/>
    <property type="project" value="InterPro"/>
</dbReference>
<dbReference type="InterPro" id="IPR005118">
    <property type="entry name" value="TRCF_C"/>
</dbReference>
<keyword evidence="3" id="KW-0378">Hydrolase</keyword>
<dbReference type="GO" id="GO:0003678">
    <property type="term" value="F:DNA helicase activity"/>
    <property type="evidence" value="ECO:0007669"/>
    <property type="project" value="TreeGrafter"/>
</dbReference>
<dbReference type="AlphaFoldDB" id="A0A6J7D5F4"/>
<dbReference type="Pfam" id="PF00270">
    <property type="entry name" value="DEAD"/>
    <property type="match status" value="1"/>
</dbReference>
<evidence type="ECO:0000256" key="3">
    <source>
        <dbReference type="ARBA" id="ARBA00022801"/>
    </source>
</evidence>
<evidence type="ECO:0000313" key="10">
    <source>
        <dbReference type="EMBL" id="CAB4863669.1"/>
    </source>
</evidence>
<evidence type="ECO:0000256" key="5">
    <source>
        <dbReference type="ARBA" id="ARBA00022840"/>
    </source>
</evidence>
<feature type="domain" description="Helicase C-terminal" evidence="9">
    <location>
        <begin position="257"/>
        <end position="407"/>
    </location>
</feature>
<dbReference type="PANTHER" id="PTHR47964:SF1">
    <property type="entry name" value="ATP-DEPENDENT DNA HELICASE HOMOLOG RECG, CHLOROPLASTIC"/>
    <property type="match status" value="1"/>
</dbReference>
<dbReference type="InterPro" id="IPR004576">
    <property type="entry name" value="Mfd"/>
</dbReference>
<dbReference type="SMART" id="SM00982">
    <property type="entry name" value="TRCF"/>
    <property type="match status" value="1"/>
</dbReference>
<dbReference type="CDD" id="cd17991">
    <property type="entry name" value="DEXHc_TRCF"/>
    <property type="match status" value="1"/>
</dbReference>
<keyword evidence="6" id="KW-0238">DNA-binding</keyword>
<dbReference type="Pfam" id="PF03461">
    <property type="entry name" value="TRCF"/>
    <property type="match status" value="1"/>
</dbReference>
<dbReference type="SUPFAM" id="SSF143517">
    <property type="entry name" value="TRCF domain-like"/>
    <property type="match status" value="1"/>
</dbReference>
<dbReference type="GO" id="GO:0005524">
    <property type="term" value="F:ATP binding"/>
    <property type="evidence" value="ECO:0007669"/>
    <property type="project" value="UniProtKB-KW"/>
</dbReference>
<dbReference type="GO" id="GO:0006281">
    <property type="term" value="P:DNA repair"/>
    <property type="evidence" value="ECO:0007669"/>
    <property type="project" value="UniProtKB-KW"/>
</dbReference>
<dbReference type="InterPro" id="IPR001650">
    <property type="entry name" value="Helicase_C-like"/>
</dbReference>
<evidence type="ECO:0000256" key="1">
    <source>
        <dbReference type="ARBA" id="ARBA00022741"/>
    </source>
</evidence>
<dbReference type="InterPro" id="IPR047112">
    <property type="entry name" value="RecG/Mfd"/>
</dbReference>
<dbReference type="EMBL" id="CAFBLN010000010">
    <property type="protein sequence ID" value="CAB4863669.1"/>
    <property type="molecule type" value="Genomic_DNA"/>
</dbReference>
<gene>
    <name evidence="10" type="ORF">UFOPK3381_00397</name>
</gene>
<dbReference type="SMART" id="SM00487">
    <property type="entry name" value="DEXDc"/>
    <property type="match status" value="1"/>
</dbReference>
<protein>
    <submittedName>
        <fullName evidence="10">Unannotated protein</fullName>
    </submittedName>
</protein>
<dbReference type="PROSITE" id="PS51192">
    <property type="entry name" value="HELICASE_ATP_BIND_1"/>
    <property type="match status" value="1"/>
</dbReference>
<evidence type="ECO:0000256" key="6">
    <source>
        <dbReference type="ARBA" id="ARBA00023125"/>
    </source>
</evidence>
<proteinExistence type="predicted"/>
<dbReference type="SUPFAM" id="SSF52540">
    <property type="entry name" value="P-loop containing nucleoside triphosphate hydrolases"/>
    <property type="match status" value="1"/>
</dbReference>
<dbReference type="NCBIfam" id="TIGR00580">
    <property type="entry name" value="mfd"/>
    <property type="match status" value="1"/>
</dbReference>
<dbReference type="GO" id="GO:0016787">
    <property type="term" value="F:hydrolase activity"/>
    <property type="evidence" value="ECO:0007669"/>
    <property type="project" value="UniProtKB-KW"/>
</dbReference>
<accession>A0A6J7D5F4</accession>
<feature type="domain" description="Helicase ATP-binding" evidence="8">
    <location>
        <begin position="71"/>
        <end position="232"/>
    </location>
</feature>
<dbReference type="PROSITE" id="PS51194">
    <property type="entry name" value="HELICASE_CTER"/>
    <property type="match status" value="1"/>
</dbReference>
<evidence type="ECO:0000256" key="4">
    <source>
        <dbReference type="ARBA" id="ARBA00022806"/>
    </source>
</evidence>
<dbReference type="InterPro" id="IPR014001">
    <property type="entry name" value="Helicase_ATP-bd"/>
</dbReference>
<keyword evidence="7" id="KW-0234">DNA repair</keyword>
<keyword evidence="5" id="KW-0067">ATP-binding</keyword>
<keyword evidence="4" id="KW-0347">Helicase</keyword>